<feature type="domain" description="Acyl-CoA oxidase/dehydrogenase middle" evidence="12">
    <location>
        <begin position="162"/>
        <end position="266"/>
    </location>
</feature>
<evidence type="ECO:0000313" key="16">
    <source>
        <dbReference type="Proteomes" id="UP000672602"/>
    </source>
</evidence>
<evidence type="ECO:0000256" key="5">
    <source>
        <dbReference type="ARBA" id="ARBA00023002"/>
    </source>
</evidence>
<keyword evidence="4 10" id="KW-0274">FAD</keyword>
<evidence type="ECO:0000259" key="13">
    <source>
        <dbReference type="Pfam" id="PF02771"/>
    </source>
</evidence>
<dbReference type="Proteomes" id="UP000672602">
    <property type="component" value="Unassembled WGS sequence"/>
</dbReference>
<dbReference type="Pfam" id="PF12806">
    <property type="entry name" value="Acyl-CoA_dh_C"/>
    <property type="match status" value="1"/>
</dbReference>
<reference evidence="15" key="1">
    <citation type="submission" date="2021-04" db="EMBL/GenBank/DDBJ databases">
        <authorList>
            <person name="Zhang D.-C."/>
        </authorList>
    </citation>
    <scope>NUCLEOTIDE SEQUENCE</scope>
    <source>
        <strain evidence="15">CGMCC 1.15697</strain>
    </source>
</reference>
<evidence type="ECO:0000256" key="6">
    <source>
        <dbReference type="ARBA" id="ARBA00051388"/>
    </source>
</evidence>
<evidence type="ECO:0000256" key="10">
    <source>
        <dbReference type="RuleBase" id="RU362125"/>
    </source>
</evidence>
<dbReference type="PANTHER" id="PTHR42803">
    <property type="entry name" value="ACYL-COA DEHYDROGENASE"/>
    <property type="match status" value="1"/>
</dbReference>
<keyword evidence="5 10" id="KW-0560">Oxidoreductase</keyword>
<evidence type="ECO:0000256" key="7">
    <source>
        <dbReference type="ARBA" id="ARBA00058683"/>
    </source>
</evidence>
<feature type="domain" description="Acyl-CoA dehydrogenase/oxidase N-terminal" evidence="13">
    <location>
        <begin position="39"/>
        <end position="157"/>
    </location>
</feature>
<dbReference type="InterPro" id="IPR036250">
    <property type="entry name" value="AcylCo_DH-like_C"/>
</dbReference>
<dbReference type="EC" id="1.3.99.41" evidence="8"/>
<dbReference type="Pfam" id="PF02770">
    <property type="entry name" value="Acyl-CoA_dh_M"/>
    <property type="match status" value="1"/>
</dbReference>
<protein>
    <recommendedName>
        <fullName evidence="9">3-methylmercaptopropionyl-CoA dehydrogenase</fullName>
        <ecNumber evidence="8">1.3.99.41</ecNumber>
    </recommendedName>
</protein>
<proteinExistence type="inferred from homology"/>
<organism evidence="15 16">
    <name type="scientific">Marivibrio halodurans</name>
    <dbReference type="NCBI Taxonomy" id="2039722"/>
    <lineage>
        <taxon>Bacteria</taxon>
        <taxon>Pseudomonadati</taxon>
        <taxon>Pseudomonadota</taxon>
        <taxon>Alphaproteobacteria</taxon>
        <taxon>Rhodospirillales</taxon>
        <taxon>Rhodospirillaceae</taxon>
        <taxon>Marivibrio</taxon>
    </lineage>
</organism>
<dbReference type="Gene3D" id="1.20.140.10">
    <property type="entry name" value="Butyryl-CoA Dehydrogenase, subunit A, domain 3"/>
    <property type="match status" value="1"/>
</dbReference>
<dbReference type="GO" id="GO:0016627">
    <property type="term" value="F:oxidoreductase activity, acting on the CH-CH group of donors"/>
    <property type="evidence" value="ECO:0007669"/>
    <property type="project" value="InterPro"/>
</dbReference>
<evidence type="ECO:0000256" key="2">
    <source>
        <dbReference type="ARBA" id="ARBA00009347"/>
    </source>
</evidence>
<evidence type="ECO:0000256" key="4">
    <source>
        <dbReference type="ARBA" id="ARBA00022827"/>
    </source>
</evidence>
<dbReference type="Pfam" id="PF00441">
    <property type="entry name" value="Acyl-CoA_dh_1"/>
    <property type="match status" value="1"/>
</dbReference>
<dbReference type="GO" id="GO:0050660">
    <property type="term" value="F:flavin adenine dinucleotide binding"/>
    <property type="evidence" value="ECO:0007669"/>
    <property type="project" value="InterPro"/>
</dbReference>
<feature type="domain" description="Acetyl-CoA dehydrogenase-like C-terminal" evidence="14">
    <location>
        <begin position="465"/>
        <end position="592"/>
    </location>
</feature>
<dbReference type="Gene3D" id="2.40.110.10">
    <property type="entry name" value="Butyryl-CoA Dehydrogenase, subunit A, domain 2"/>
    <property type="match status" value="1"/>
</dbReference>
<dbReference type="Gene3D" id="1.10.540.10">
    <property type="entry name" value="Acyl-CoA dehydrogenase/oxidase, N-terminal domain"/>
    <property type="match status" value="1"/>
</dbReference>
<dbReference type="InterPro" id="IPR046373">
    <property type="entry name" value="Acyl-CoA_Oxase/DH_mid-dom_sf"/>
</dbReference>
<name>A0A8J7V1K1_9PROT</name>
<evidence type="ECO:0000259" key="14">
    <source>
        <dbReference type="Pfam" id="PF12806"/>
    </source>
</evidence>
<evidence type="ECO:0000256" key="9">
    <source>
        <dbReference type="ARBA" id="ARBA00069043"/>
    </source>
</evidence>
<accession>A0A8J7V1K1</accession>
<comment type="catalytic activity">
    <reaction evidence="6">
        <text>3-(methylsulfanyl)propanoyl-CoA + oxidized [electron-transfer flavoprotein] + H(+) = 3-(methylsulfanyl)acryloyl-CoA + reduced [electron-transfer flavoprotein]</text>
        <dbReference type="Rhea" id="RHEA:52612"/>
        <dbReference type="Rhea" id="RHEA-COMP:10685"/>
        <dbReference type="Rhea" id="RHEA-COMP:10686"/>
        <dbReference type="ChEBI" id="CHEBI:15378"/>
        <dbReference type="ChEBI" id="CHEBI:57692"/>
        <dbReference type="ChEBI" id="CHEBI:58307"/>
        <dbReference type="ChEBI" id="CHEBI:82815"/>
        <dbReference type="ChEBI" id="CHEBI:84994"/>
        <dbReference type="EC" id="1.3.99.41"/>
    </reaction>
    <physiologicalReaction direction="left-to-right" evidence="6">
        <dbReference type="Rhea" id="RHEA:52613"/>
    </physiologicalReaction>
</comment>
<evidence type="ECO:0000313" key="15">
    <source>
        <dbReference type="EMBL" id="MBP5856440.1"/>
    </source>
</evidence>
<gene>
    <name evidence="15" type="ORF">KAJ83_05435</name>
</gene>
<dbReference type="PANTHER" id="PTHR42803:SF1">
    <property type="entry name" value="BROAD-SPECIFICITY LINEAR ACYL-COA DEHYDROGENASE FADE5"/>
    <property type="match status" value="1"/>
</dbReference>
<dbReference type="SUPFAM" id="SSF56645">
    <property type="entry name" value="Acyl-CoA dehydrogenase NM domain-like"/>
    <property type="match status" value="1"/>
</dbReference>
<dbReference type="AlphaFoldDB" id="A0A8J7V1K1"/>
<comment type="similarity">
    <text evidence="2 10">Belongs to the acyl-CoA dehydrogenase family.</text>
</comment>
<dbReference type="InterPro" id="IPR009100">
    <property type="entry name" value="AcylCoA_DH/oxidase_NM_dom_sf"/>
</dbReference>
<evidence type="ECO:0000256" key="8">
    <source>
        <dbReference type="ARBA" id="ARBA00066694"/>
    </source>
</evidence>
<comment type="cofactor">
    <cofactor evidence="1 10">
        <name>FAD</name>
        <dbReference type="ChEBI" id="CHEBI:57692"/>
    </cofactor>
</comment>
<keyword evidence="3 10" id="KW-0285">Flavoprotein</keyword>
<dbReference type="SUPFAM" id="SSF47203">
    <property type="entry name" value="Acyl-CoA dehydrogenase C-terminal domain-like"/>
    <property type="match status" value="1"/>
</dbReference>
<dbReference type="Pfam" id="PF02771">
    <property type="entry name" value="Acyl-CoA_dh_N"/>
    <property type="match status" value="1"/>
</dbReference>
<sequence length="597" mass="65342">MVPYNAPIADMRFVLKDLGLLGQVQQLHGGEEITPDLVEAVLEEAGKLARDVLAPINHAGDRQHSRLENGVVRTPDGYAEAYRAYVEGGWNSVPFEADYGGQDLPWTIATAVQEMWQSANLAFGLCPILNQGAVEALQAHGSEAQKQLYLPRMISGEWTGTMNLTEPQAGSDLSQVKTRAERREDHYRIRGQKIYITYGEHDLAENIVHLVLARCDDAPEGVKGISLFIVPKFLPDETGAPGQRNDVRCVSLERKLGINGSPTCVMAYGDDEGAVGYLVGEENRGLEYMFTMMNNARLAVGVQGLAAVERAYQQARDYARERRQGRAIDGTYPAAIIRHADIRRMLMTMRAYSEAMRALILDAMLMQDTARRHPEESYRLYAKRRVGVLTPVVKGWCTDMAVELTSMGVQVHGGMGYIEETGAAQHFRDSRILPIYEGTNGIQANDLVGRKLIRDGGEAIGEYIDELHALINGLNERGGEDMAIIRRQLALAVDHLDNATGHLLEHGAENPDAAHGAAAYYMRLFGLTAGGAMMARAAIVAQDKLDGGGEEIDRGFYEAKLATALFYAENILPLSAGLVTPIARGPASLRAIPDEAL</sequence>
<dbReference type="InterPro" id="IPR013786">
    <property type="entry name" value="AcylCoA_DH/ox_N"/>
</dbReference>
<evidence type="ECO:0000259" key="12">
    <source>
        <dbReference type="Pfam" id="PF02770"/>
    </source>
</evidence>
<keyword evidence="16" id="KW-1185">Reference proteome</keyword>
<dbReference type="InterPro" id="IPR006091">
    <property type="entry name" value="Acyl-CoA_Oxase/DH_mid-dom"/>
</dbReference>
<dbReference type="InterPro" id="IPR025878">
    <property type="entry name" value="Acyl-CoA_dh-like_C_dom"/>
</dbReference>
<dbReference type="InterPro" id="IPR037069">
    <property type="entry name" value="AcylCoA_DH/ox_N_sf"/>
</dbReference>
<dbReference type="InterPro" id="IPR009075">
    <property type="entry name" value="AcylCo_DH/oxidase_C"/>
</dbReference>
<dbReference type="InterPro" id="IPR052166">
    <property type="entry name" value="Diverse_Acyl-CoA_DH"/>
</dbReference>
<evidence type="ECO:0000256" key="1">
    <source>
        <dbReference type="ARBA" id="ARBA00001974"/>
    </source>
</evidence>
<comment type="function">
    <text evidence="7">Involved in the assimilation of dimethylsulphoniopropionate (DMSP), an important compound in the fixation of carbon in marine phytoplankton, by mediating the conversion of 3-(methylthio)propanoyl-CoA (MMPA-CoA) to 3-(methylthio)acryloyl-CoA (MTA-CoA).</text>
</comment>
<evidence type="ECO:0000259" key="11">
    <source>
        <dbReference type="Pfam" id="PF00441"/>
    </source>
</evidence>
<dbReference type="EMBL" id="JAGMWN010000002">
    <property type="protein sequence ID" value="MBP5856440.1"/>
    <property type="molecule type" value="Genomic_DNA"/>
</dbReference>
<dbReference type="FunFam" id="2.40.110.10:FF:000031">
    <property type="entry name" value="Acyl-CoA dehydrogenase, putative"/>
    <property type="match status" value="1"/>
</dbReference>
<comment type="caution">
    <text evidence="15">The sequence shown here is derived from an EMBL/GenBank/DDBJ whole genome shotgun (WGS) entry which is preliminary data.</text>
</comment>
<evidence type="ECO:0000256" key="3">
    <source>
        <dbReference type="ARBA" id="ARBA00022630"/>
    </source>
</evidence>
<feature type="domain" description="Acyl-CoA dehydrogenase/oxidase C-terminal" evidence="11">
    <location>
        <begin position="283"/>
        <end position="447"/>
    </location>
</feature>